<dbReference type="AlphaFoldDB" id="A0A1Q9ETB2"/>
<gene>
    <name evidence="1" type="ORF">AK812_SmicGene5629</name>
</gene>
<evidence type="ECO:0000313" key="2">
    <source>
        <dbReference type="Proteomes" id="UP000186817"/>
    </source>
</evidence>
<comment type="caution">
    <text evidence="1">The sequence shown here is derived from an EMBL/GenBank/DDBJ whole genome shotgun (WGS) entry which is preliminary data.</text>
</comment>
<evidence type="ECO:0000313" key="1">
    <source>
        <dbReference type="EMBL" id="OLQ10663.1"/>
    </source>
</evidence>
<protein>
    <submittedName>
        <fullName evidence="1">Uncharacterized protein</fullName>
    </submittedName>
</protein>
<dbReference type="Proteomes" id="UP000186817">
    <property type="component" value="Unassembled WGS sequence"/>
</dbReference>
<organism evidence="1 2">
    <name type="scientific">Symbiodinium microadriaticum</name>
    <name type="common">Dinoflagellate</name>
    <name type="synonym">Zooxanthella microadriatica</name>
    <dbReference type="NCBI Taxonomy" id="2951"/>
    <lineage>
        <taxon>Eukaryota</taxon>
        <taxon>Sar</taxon>
        <taxon>Alveolata</taxon>
        <taxon>Dinophyceae</taxon>
        <taxon>Suessiales</taxon>
        <taxon>Symbiodiniaceae</taxon>
        <taxon>Symbiodinium</taxon>
    </lineage>
</organism>
<proteinExistence type="predicted"/>
<name>A0A1Q9ETB2_SYMMI</name>
<dbReference type="OrthoDB" id="407643at2759"/>
<keyword evidence="2" id="KW-1185">Reference proteome</keyword>
<dbReference type="EMBL" id="LSRX01000074">
    <property type="protein sequence ID" value="OLQ10663.1"/>
    <property type="molecule type" value="Genomic_DNA"/>
</dbReference>
<reference evidence="1 2" key="1">
    <citation type="submission" date="2016-02" db="EMBL/GenBank/DDBJ databases">
        <title>Genome analysis of coral dinoflagellate symbionts highlights evolutionary adaptations to a symbiotic lifestyle.</title>
        <authorList>
            <person name="Aranda M."/>
            <person name="Li Y."/>
            <person name="Liew Y.J."/>
            <person name="Baumgarten S."/>
            <person name="Simakov O."/>
            <person name="Wilson M."/>
            <person name="Piel J."/>
            <person name="Ashoor H."/>
            <person name="Bougouffa S."/>
            <person name="Bajic V.B."/>
            <person name="Ryu T."/>
            <person name="Ravasi T."/>
            <person name="Bayer T."/>
            <person name="Micklem G."/>
            <person name="Kim H."/>
            <person name="Bhak J."/>
            <person name="Lajeunesse T.C."/>
            <person name="Voolstra C.R."/>
        </authorList>
    </citation>
    <scope>NUCLEOTIDE SEQUENCE [LARGE SCALE GENOMIC DNA]</scope>
    <source>
        <strain evidence="1 2">CCMP2467</strain>
    </source>
</reference>
<sequence>MKHAALIRDESLYDAELSLAVANLNAVKNSSSPKFAYVGIPWAGNAQVTDQIVANVEEVFTEYVKAAIARLQVDNTAKTALPSVLQSSDLERMGKCQLCLSTHEIYVNTGGDLYVRGLTDCILEGAQFQSHGFFKTGRDASELMSNSPDAVYPYNLTEESMVLLRASMCSAVCIPGWESARHHECFVSGRPPQSIDAPTFV</sequence>
<accession>A0A1Q9ETB2</accession>